<reference evidence="1" key="1">
    <citation type="submission" date="2022-10" db="EMBL/GenBank/DDBJ databases">
        <title>Human gut microbiome strain richness.</title>
        <authorList>
            <person name="Chen-Liaw A."/>
        </authorList>
    </citation>
    <scope>NUCLEOTIDE SEQUENCE</scope>
    <source>
        <strain evidence="1">1001713st2_A4_1001713B170214_170313</strain>
    </source>
</reference>
<evidence type="ECO:0000313" key="2">
    <source>
        <dbReference type="Proteomes" id="UP001213309"/>
    </source>
</evidence>
<dbReference type="Pfam" id="PF11066">
    <property type="entry name" value="DUF2867"/>
    <property type="match status" value="1"/>
</dbReference>
<dbReference type="Proteomes" id="UP001213309">
    <property type="component" value="Unassembled WGS sequence"/>
</dbReference>
<dbReference type="EMBL" id="JAQNSG010000016">
    <property type="protein sequence ID" value="MDC1881529.1"/>
    <property type="molecule type" value="Genomic_DNA"/>
</dbReference>
<dbReference type="InterPro" id="IPR021295">
    <property type="entry name" value="DUF2867"/>
</dbReference>
<organism evidence="1 2">
    <name type="scientific">Bacteroides uniformis</name>
    <dbReference type="NCBI Taxonomy" id="820"/>
    <lineage>
        <taxon>Bacteria</taxon>
        <taxon>Pseudomonadati</taxon>
        <taxon>Bacteroidota</taxon>
        <taxon>Bacteroidia</taxon>
        <taxon>Bacteroidales</taxon>
        <taxon>Bacteroidaceae</taxon>
        <taxon>Bacteroides</taxon>
    </lineage>
</organism>
<dbReference type="RefSeq" id="WP_227741070.1">
    <property type="nucleotide sequence ID" value="NZ_CAXTQO010000029.1"/>
</dbReference>
<proteinExistence type="predicted"/>
<sequence>MKDIPADSLIKNYFPVDYIDSFSKVMVTGQALTPEDFRNLAFSRFPKWIGWLMNFRNAIVKPLGLDTATRFTDMVLDKNLHEEILGMPDKHLDFHVSMWCGEYHEGKQELRITTVVKYNNWLGRAYFFIIRPFHGIIVKSILKHVAGQCKNLRGKFINYYLCLQIHSLWS</sequence>
<accession>A0AAW6GVV1</accession>
<protein>
    <submittedName>
        <fullName evidence="1">DUF2867 domain-containing protein</fullName>
    </submittedName>
</protein>
<name>A0AAW6GVV1_BACUN</name>
<evidence type="ECO:0000313" key="1">
    <source>
        <dbReference type="EMBL" id="MDC1881529.1"/>
    </source>
</evidence>
<gene>
    <name evidence="1" type="ORF">POZ24_16120</name>
</gene>
<dbReference type="AlphaFoldDB" id="A0AAW6GVV1"/>
<comment type="caution">
    <text evidence="1">The sequence shown here is derived from an EMBL/GenBank/DDBJ whole genome shotgun (WGS) entry which is preliminary data.</text>
</comment>